<comment type="caution">
    <text evidence="2">The sequence shown here is derived from an EMBL/GenBank/DDBJ whole genome shotgun (WGS) entry which is preliminary data.</text>
</comment>
<feature type="transmembrane region" description="Helical" evidence="1">
    <location>
        <begin position="149"/>
        <end position="169"/>
    </location>
</feature>
<name>A0A6A5GM67_CAERE</name>
<keyword evidence="1" id="KW-0472">Membrane</keyword>
<feature type="transmembrane region" description="Helical" evidence="1">
    <location>
        <begin position="194"/>
        <end position="221"/>
    </location>
</feature>
<accession>A0A6A5GM67</accession>
<gene>
    <name evidence="2" type="ORF">GCK72_012191</name>
</gene>
<keyword evidence="1" id="KW-1133">Transmembrane helix</keyword>
<dbReference type="PANTHER" id="PTHR31748">
    <property type="entry name" value="SERPENTINE RECEPTOR, CLASS V"/>
    <property type="match status" value="1"/>
</dbReference>
<reference evidence="2 3" key="1">
    <citation type="submission" date="2019-12" db="EMBL/GenBank/DDBJ databases">
        <title>Chromosome-level assembly of the Caenorhabditis remanei genome.</title>
        <authorList>
            <person name="Teterina A.A."/>
            <person name="Willis J.H."/>
            <person name="Phillips P.C."/>
        </authorList>
    </citation>
    <scope>NUCLEOTIDE SEQUENCE [LARGE SCALE GENOMIC DNA]</scope>
    <source>
        <strain evidence="2 3">PX506</strain>
        <tissue evidence="2">Whole organism</tissue>
    </source>
</reference>
<dbReference type="CDD" id="cd00637">
    <property type="entry name" value="7tm_classA_rhodopsin-like"/>
    <property type="match status" value="1"/>
</dbReference>
<evidence type="ECO:0000313" key="2">
    <source>
        <dbReference type="EMBL" id="KAF1755741.1"/>
    </source>
</evidence>
<dbReference type="Proteomes" id="UP000483820">
    <property type="component" value="Chromosome IV"/>
</dbReference>
<dbReference type="PANTHER" id="PTHR31748:SF5">
    <property type="entry name" value="G_PROTEIN_RECEP_F1_2 DOMAIN-CONTAINING PROTEIN"/>
    <property type="match status" value="1"/>
</dbReference>
<feature type="transmembrane region" description="Helical" evidence="1">
    <location>
        <begin position="281"/>
        <end position="303"/>
    </location>
</feature>
<feature type="transmembrane region" description="Helical" evidence="1">
    <location>
        <begin position="247"/>
        <end position="269"/>
    </location>
</feature>
<dbReference type="RefSeq" id="XP_053583679.1">
    <property type="nucleotide sequence ID" value="XM_053728907.1"/>
</dbReference>
<dbReference type="InterPro" id="IPR019426">
    <property type="entry name" value="7TM_GPCR_serpentine_rcpt_Srv"/>
</dbReference>
<dbReference type="GeneID" id="9816803"/>
<feature type="transmembrane region" description="Helical" evidence="1">
    <location>
        <begin position="29"/>
        <end position="49"/>
    </location>
</feature>
<dbReference type="AlphaFoldDB" id="A0A6A5GM67"/>
<sequence>MVTDLYSLPAVQIIGDPLDETLEKVVETIQFSIFCFTLPFYIFVIYHLLDAQLRGVEDLSTPFFKLCVTTAIVDIWTLLNNYLGAMFPKWGWGTRIYLFLDRYYAHTYLYFAWTSGICQAMCISVLATNRLSAIIFPNRHHHIWSTQRLRIAYAIQFLPGMMAGMATLFDKTQLYRNSKNGVIPKFRNEALVTYFFLIAGAFLTVVCIYLIFAYCYLLFVLRRNTKMIKNSAFQKSRNQIKKKEMKLFIMSSITVAIQIAALCLFVSYATSCKIRACACSVFYISVCFSDLYAGINPYLLWIFSDSLRKYILIRIGFRKKKKGPSSSVLTVVVH</sequence>
<dbReference type="EMBL" id="WUAV01000004">
    <property type="protein sequence ID" value="KAF1755741.1"/>
    <property type="molecule type" value="Genomic_DNA"/>
</dbReference>
<dbReference type="SUPFAM" id="SSF81321">
    <property type="entry name" value="Family A G protein-coupled receptor-like"/>
    <property type="match status" value="1"/>
</dbReference>
<feature type="transmembrane region" description="Helical" evidence="1">
    <location>
        <begin position="108"/>
        <end position="128"/>
    </location>
</feature>
<evidence type="ECO:0000313" key="3">
    <source>
        <dbReference type="Proteomes" id="UP000483820"/>
    </source>
</evidence>
<feature type="transmembrane region" description="Helical" evidence="1">
    <location>
        <begin position="61"/>
        <end position="79"/>
    </location>
</feature>
<dbReference type="Pfam" id="PF10323">
    <property type="entry name" value="7TM_GPCR_Srv"/>
    <property type="match status" value="1"/>
</dbReference>
<keyword evidence="1" id="KW-0812">Transmembrane</keyword>
<evidence type="ECO:0000256" key="1">
    <source>
        <dbReference type="SAM" id="Phobius"/>
    </source>
</evidence>
<evidence type="ECO:0008006" key="4">
    <source>
        <dbReference type="Google" id="ProtNLM"/>
    </source>
</evidence>
<dbReference type="CTD" id="9816803"/>
<protein>
    <recommendedName>
        <fullName evidence="4">G-protein coupled receptors family 1 profile domain-containing protein</fullName>
    </recommendedName>
</protein>
<proteinExistence type="predicted"/>
<dbReference type="KEGG" id="crq:GCK72_012191"/>
<organism evidence="2 3">
    <name type="scientific">Caenorhabditis remanei</name>
    <name type="common">Caenorhabditis vulgaris</name>
    <dbReference type="NCBI Taxonomy" id="31234"/>
    <lineage>
        <taxon>Eukaryota</taxon>
        <taxon>Metazoa</taxon>
        <taxon>Ecdysozoa</taxon>
        <taxon>Nematoda</taxon>
        <taxon>Chromadorea</taxon>
        <taxon>Rhabditida</taxon>
        <taxon>Rhabditina</taxon>
        <taxon>Rhabditomorpha</taxon>
        <taxon>Rhabditoidea</taxon>
        <taxon>Rhabditidae</taxon>
        <taxon>Peloderinae</taxon>
        <taxon>Caenorhabditis</taxon>
    </lineage>
</organism>
<dbReference type="Gene3D" id="1.20.1070.10">
    <property type="entry name" value="Rhodopsin 7-helix transmembrane proteins"/>
    <property type="match status" value="1"/>
</dbReference>